<evidence type="ECO:0000256" key="1">
    <source>
        <dbReference type="SAM" id="MobiDB-lite"/>
    </source>
</evidence>
<name>A0A0G4FY84_9ALVE</name>
<proteinExistence type="predicted"/>
<sequence length="263" mass="29278">MGRKQQRKNRRNRKKVQNEAAAVEPCSDVLNNDESDVSKAADFPDNPCSAVPKSDGRCTPPHCWGEAIDGSGSDLIDGAHLSKSPNLAGDFCRRPRPSTPPCQVSLEAESFEVVTWQFDWSNSDISDRSPFGVLSEPEWREMFESIAGPLERAFNDLTAGGPSVVVLEDWRYDLLQMTQTNIESSTVRKIRRQIETVKAGGEVASKAYQKLQREVQRLQKECSAAEGRAKRVSLQLEGERNERQESVAQTNEERKSGGVRGLL</sequence>
<feature type="region of interest" description="Disordered" evidence="1">
    <location>
        <begin position="229"/>
        <end position="263"/>
    </location>
</feature>
<gene>
    <name evidence="2" type="ORF">Cvel_19366</name>
</gene>
<reference evidence="2" key="1">
    <citation type="submission" date="2014-11" db="EMBL/GenBank/DDBJ databases">
        <authorList>
            <person name="Otto D Thomas"/>
            <person name="Naeem Raeece"/>
        </authorList>
    </citation>
    <scope>NUCLEOTIDE SEQUENCE</scope>
</reference>
<feature type="compositionally biased region" description="Basic and acidic residues" evidence="1">
    <location>
        <begin position="237"/>
        <end position="256"/>
    </location>
</feature>
<evidence type="ECO:0000313" key="2">
    <source>
        <dbReference type="EMBL" id="CEM20396.1"/>
    </source>
</evidence>
<feature type="compositionally biased region" description="Basic residues" evidence="1">
    <location>
        <begin position="1"/>
        <end position="15"/>
    </location>
</feature>
<protein>
    <submittedName>
        <fullName evidence="2">Uncharacterized protein</fullName>
    </submittedName>
</protein>
<organism evidence="2">
    <name type="scientific">Chromera velia CCMP2878</name>
    <dbReference type="NCBI Taxonomy" id="1169474"/>
    <lineage>
        <taxon>Eukaryota</taxon>
        <taxon>Sar</taxon>
        <taxon>Alveolata</taxon>
        <taxon>Colpodellida</taxon>
        <taxon>Chromeraceae</taxon>
        <taxon>Chromera</taxon>
    </lineage>
</organism>
<feature type="region of interest" description="Disordered" evidence="1">
    <location>
        <begin position="1"/>
        <end position="46"/>
    </location>
</feature>
<dbReference type="AlphaFoldDB" id="A0A0G4FY84"/>
<dbReference type="VEuPathDB" id="CryptoDB:Cvel_19366"/>
<accession>A0A0G4FY84</accession>
<dbReference type="EMBL" id="CDMZ01000733">
    <property type="protein sequence ID" value="CEM20396.1"/>
    <property type="molecule type" value="Genomic_DNA"/>
</dbReference>